<dbReference type="Gene3D" id="3.30.750.24">
    <property type="entry name" value="STAS domain"/>
    <property type="match status" value="1"/>
</dbReference>
<sequence length="91" mass="9919">MYFAEQEISLRNAVLASEAGMMAIKSGETEFDLSRLSIADSSTVAVMLSWQRAASQQGKTLDFHAIPESLNSLLALYGLTELLGLTKQHQS</sequence>
<dbReference type="AlphaFoldDB" id="A0A3Q9BR83"/>
<dbReference type="InterPro" id="IPR036513">
    <property type="entry name" value="STAS_dom_sf"/>
</dbReference>
<evidence type="ECO:0000313" key="2">
    <source>
        <dbReference type="EMBL" id="AZP12685.1"/>
    </source>
</evidence>
<protein>
    <submittedName>
        <fullName evidence="2">STAS domain-containing protein</fullName>
    </submittedName>
</protein>
<dbReference type="KEGG" id="upv:EJN92_12135"/>
<dbReference type="InterPro" id="IPR058548">
    <property type="entry name" value="MlaB-like_STAS"/>
</dbReference>
<dbReference type="OrthoDB" id="9156744at2"/>
<dbReference type="SUPFAM" id="SSF52091">
    <property type="entry name" value="SpoIIaa-like"/>
    <property type="match status" value="1"/>
</dbReference>
<name>A0A3Q9BR83_9BURK</name>
<reference evidence="2 3" key="1">
    <citation type="journal article" date="2011" name="Int. J. Syst. Evol. Microbiol.">
        <title>Description of Undibacterium oligocarboniphilum sp. nov., isolated from purified water, and Undibacterium pigrum strain CCUG 49012 as the type strain of Undibacterium parvum sp. nov., and emended descriptions of the genus Undibacterium and the species Undibacterium pigrum.</title>
        <authorList>
            <person name="Eder W."/>
            <person name="Wanner G."/>
            <person name="Ludwig W."/>
            <person name="Busse H.J."/>
            <person name="Ziemke-Kageler F."/>
            <person name="Lang E."/>
        </authorList>
    </citation>
    <scope>NUCLEOTIDE SEQUENCE [LARGE SCALE GENOMIC DNA]</scope>
    <source>
        <strain evidence="2 3">DSM 23061</strain>
    </source>
</reference>
<evidence type="ECO:0000313" key="3">
    <source>
        <dbReference type="Proteomes" id="UP000275663"/>
    </source>
</evidence>
<feature type="domain" description="STAS" evidence="1">
    <location>
        <begin position="31"/>
        <end position="91"/>
    </location>
</feature>
<evidence type="ECO:0000259" key="1">
    <source>
        <dbReference type="PROSITE" id="PS50801"/>
    </source>
</evidence>
<accession>A0A3Q9BR83</accession>
<dbReference type="Pfam" id="PF13466">
    <property type="entry name" value="STAS_2"/>
    <property type="match status" value="1"/>
</dbReference>
<proteinExistence type="predicted"/>
<dbReference type="InterPro" id="IPR002645">
    <property type="entry name" value="STAS_dom"/>
</dbReference>
<gene>
    <name evidence="2" type="ORF">EJN92_12135</name>
</gene>
<dbReference type="RefSeq" id="WP_126128064.1">
    <property type="nucleotide sequence ID" value="NZ_CP034464.1"/>
</dbReference>
<organism evidence="2 3">
    <name type="scientific">Undibacterium parvum</name>
    <dbReference type="NCBI Taxonomy" id="401471"/>
    <lineage>
        <taxon>Bacteria</taxon>
        <taxon>Pseudomonadati</taxon>
        <taxon>Pseudomonadota</taxon>
        <taxon>Betaproteobacteria</taxon>
        <taxon>Burkholderiales</taxon>
        <taxon>Oxalobacteraceae</taxon>
        <taxon>Undibacterium</taxon>
    </lineage>
</organism>
<dbReference type="PROSITE" id="PS50801">
    <property type="entry name" value="STAS"/>
    <property type="match status" value="1"/>
</dbReference>
<dbReference type="EMBL" id="CP034464">
    <property type="protein sequence ID" value="AZP12685.1"/>
    <property type="molecule type" value="Genomic_DNA"/>
</dbReference>
<dbReference type="Proteomes" id="UP000275663">
    <property type="component" value="Chromosome"/>
</dbReference>
<keyword evidence="3" id="KW-1185">Reference proteome</keyword>